<dbReference type="SUPFAM" id="SSF52540">
    <property type="entry name" value="P-loop containing nucleoside triphosphate hydrolases"/>
    <property type="match status" value="1"/>
</dbReference>
<dbReference type="InterPro" id="IPR027417">
    <property type="entry name" value="P-loop_NTPase"/>
</dbReference>
<dbReference type="Pfam" id="PF18155">
    <property type="entry name" value="pPIWI_RE_Z"/>
    <property type="match status" value="1"/>
</dbReference>
<protein>
    <recommendedName>
        <fullName evidence="1">pPIWI-RE three-gene island domain-containing protein</fullName>
    </recommendedName>
</protein>
<reference evidence="2" key="1">
    <citation type="submission" date="2019-11" db="EMBL/GenBank/DDBJ databases">
        <authorList>
            <person name="Feng L."/>
        </authorList>
    </citation>
    <scope>NUCLEOTIDE SEQUENCE</scope>
    <source>
        <strain evidence="2">BhanseniiLFYP23</strain>
    </source>
</reference>
<name>A0A6N2V1B5_BLAHA</name>
<proteinExistence type="predicted"/>
<accession>A0A6N2V1B5</accession>
<feature type="domain" description="pPIWI-RE three-gene island" evidence="1">
    <location>
        <begin position="23"/>
        <end position="135"/>
    </location>
</feature>
<gene>
    <name evidence="2" type="ORF">BHLFYP23_00784</name>
</gene>
<dbReference type="RefSeq" id="WP_156342618.1">
    <property type="nucleotide sequence ID" value="NZ_CACRSY010000014.1"/>
</dbReference>
<dbReference type="AlphaFoldDB" id="A0A6N2V1B5"/>
<dbReference type="EMBL" id="CACRSY010000014">
    <property type="protein sequence ID" value="VYT23760.1"/>
    <property type="molecule type" value="Genomic_DNA"/>
</dbReference>
<evidence type="ECO:0000259" key="1">
    <source>
        <dbReference type="Pfam" id="PF18155"/>
    </source>
</evidence>
<organism evidence="2">
    <name type="scientific">Blautia hansenii</name>
    <name type="common">Ruminococcus hansenii</name>
    <dbReference type="NCBI Taxonomy" id="1322"/>
    <lineage>
        <taxon>Bacteria</taxon>
        <taxon>Bacillati</taxon>
        <taxon>Bacillota</taxon>
        <taxon>Clostridia</taxon>
        <taxon>Lachnospirales</taxon>
        <taxon>Lachnospiraceae</taxon>
        <taxon>Blautia</taxon>
    </lineage>
</organism>
<sequence>MSRYRELYKELKEVLPFYKRTSQIAIEVCLYVIHSIGEDIEAKEGWSVFNKYYLRLSEKRVTAEHQRWLYMVRKYWHSYGSRFYWNRDLDDYMTHMERERIFTIEEGHIRINPSCQVSVERFLLFRNFLNSLPDEEEIKKEVYCEKIFYRNQEAFELNVESSSDELATLPAYREKKIYTIRQDKDWNMILAEMGGIFSHRPSIQLEILDGDELKLDGLRHVVGTLGSGKSTLKQALIYDAVKNEHLKIAVVENSISKLLELWMLLKQCGIRAIPFISTSSEEIYLREYLAACRGIREIKNSDEIAILSGNCILKAVAGDETEKYPCNRLLNEQSVPVVCPFFGACGHQFRIRELIDADVILITPQAIARSKVAKPIDNYNRSMYELLYDLMELIIVDEADDIQQDFERSLMVTEHINREQESILVEIEKLYKKVEGCSVIKNDLYNFKQDFERMKSHLTLMERIFIKYHDIIEHYNNKNILINVLRDKVLKGFSYEKVLIDGKETSFEKLLLEYVKLTDGMYGITEEQLGNEIKTMLDFLFDFHWTGSYAEKKIEENSLALLKRYGVTYAPDIKNKELQFQRYILLMLLVPFDVMLKRLVRLYSSVYFEMEGYSKSVRMFAGIREQMRHLVTEPCFGMLLGYKLEFKDHLLYIDALRYVGVGREMLLNWSGAKEELGKKGPGILCLSGTSLAPKSAHYHIAKKPDAILYGKPEGKIYMKFKPLADGKSYIRISGTNERQRKENLKKMIDKLADTLRACLSKSQYRKIMIICGSYQEAEAVCAKLRYHNFNAYFVNEDGAEKKNYMVYRKDIERFPVLSNYADILVVPLIVISRGFNILDEDGNSYFGTEFYLARPYMVPGNYANEIQMIHYQLDKIIDAVKKENKDYQNRMLAFRKACFAKFIHVTNITYWKSLNEEDREIMTWFILIQMKQAIGRLQRNGNESFVFLCDSAFCDGLQKQGTELSPSTSTIHSMEFLLESIMEDKATKILYQNFYEAICEMNREAERIYCNLQEEDE</sequence>
<dbReference type="InterPro" id="IPR055254">
    <property type="entry name" value="pPIWI_RE_Z"/>
</dbReference>
<evidence type="ECO:0000313" key="2">
    <source>
        <dbReference type="EMBL" id="VYT23760.1"/>
    </source>
</evidence>